<dbReference type="InterPro" id="IPR023867">
    <property type="entry name" value="Sulphatase_maturase_rSAM"/>
</dbReference>
<dbReference type="Gene3D" id="3.20.20.70">
    <property type="entry name" value="Aldolase class I"/>
    <property type="match status" value="1"/>
</dbReference>
<evidence type="ECO:0000256" key="3">
    <source>
        <dbReference type="ARBA" id="ARBA00023004"/>
    </source>
</evidence>
<dbReference type="GO" id="GO:0046872">
    <property type="term" value="F:metal ion binding"/>
    <property type="evidence" value="ECO:0007669"/>
    <property type="project" value="UniProtKB-KW"/>
</dbReference>
<comment type="caution">
    <text evidence="6">The sequence shown here is derived from an EMBL/GenBank/DDBJ whole genome shotgun (WGS) entry which is preliminary data.</text>
</comment>
<evidence type="ECO:0000313" key="6">
    <source>
        <dbReference type="EMBL" id="TYK49060.1"/>
    </source>
</evidence>
<gene>
    <name evidence="6" type="ORF">FXF68_14635</name>
</gene>
<evidence type="ECO:0000313" key="7">
    <source>
        <dbReference type="Proteomes" id="UP000323505"/>
    </source>
</evidence>
<organism evidence="6 7">
    <name type="scientific">Actinomadura decatromicini</name>
    <dbReference type="NCBI Taxonomy" id="2604572"/>
    <lineage>
        <taxon>Bacteria</taxon>
        <taxon>Bacillati</taxon>
        <taxon>Actinomycetota</taxon>
        <taxon>Actinomycetes</taxon>
        <taxon>Streptosporangiales</taxon>
        <taxon>Thermomonosporaceae</taxon>
        <taxon>Actinomadura</taxon>
    </lineage>
</organism>
<dbReference type="Pfam" id="PF04055">
    <property type="entry name" value="Radical_SAM"/>
    <property type="match status" value="1"/>
</dbReference>
<keyword evidence="7" id="KW-1185">Reference proteome</keyword>
<dbReference type="AlphaFoldDB" id="A0A5D3FN12"/>
<evidence type="ECO:0000256" key="4">
    <source>
        <dbReference type="ARBA" id="ARBA00023014"/>
    </source>
</evidence>
<dbReference type="InterPro" id="IPR013785">
    <property type="entry name" value="Aldolase_TIM"/>
</dbReference>
<dbReference type="SFLD" id="SFLDG01072">
    <property type="entry name" value="dehydrogenase_like"/>
    <property type="match status" value="1"/>
</dbReference>
<feature type="domain" description="Radical SAM core" evidence="5">
    <location>
        <begin position="9"/>
        <end position="238"/>
    </location>
</feature>
<dbReference type="SUPFAM" id="SSF102114">
    <property type="entry name" value="Radical SAM enzymes"/>
    <property type="match status" value="1"/>
</dbReference>
<keyword evidence="2" id="KW-0479">Metal-binding</keyword>
<dbReference type="Proteomes" id="UP000323505">
    <property type="component" value="Unassembled WGS sequence"/>
</dbReference>
<dbReference type="CDD" id="cd01335">
    <property type="entry name" value="Radical_SAM"/>
    <property type="match status" value="1"/>
</dbReference>
<keyword evidence="3" id="KW-0408">Iron</keyword>
<dbReference type="GO" id="GO:0016491">
    <property type="term" value="F:oxidoreductase activity"/>
    <property type="evidence" value="ECO:0007669"/>
    <property type="project" value="InterPro"/>
</dbReference>
<dbReference type="PANTHER" id="PTHR43273:SF8">
    <property type="entry name" value="RADICAL SAM DOMAIN PROTEIN"/>
    <property type="match status" value="1"/>
</dbReference>
<protein>
    <submittedName>
        <fullName evidence="6">FxsB family radical SAM/SPASM domain protein</fullName>
    </submittedName>
</protein>
<dbReference type="InterPro" id="IPR058240">
    <property type="entry name" value="rSAM_sf"/>
</dbReference>
<sequence>MSPPARPGPLPFREFILKIHSRCDLACDYCYVYEMGDLSWRDRPVAMPPEVADAAARRIGDHARAHRITEVDVVLHGGEPLLAAPSLIERVVRGVRAEGVSASFSVQTNGTRLDAARLALLDRLGVRIGVSVDGDAAAQDRHRRLPNGRGSHAAVSAGLRALADGPYRHLFSGVLCTVDTRNDPVATYEALLRYRPPRVDFLLPHGTWSAPPPGRAEGSPATPYADWLIAIFDRWYGAAEPPTDVRTFSDLLTLLLGGRVGSEGLGLGPVRYAVIETDGAIEQSDLIRPLTAASAGVSAGTGLNVLRDPLDAALALPGVIERQRGAAALCGRCRACRFVAVCGAGLQAHRYRAGTGFDNPTVYCPDMIRLIEHVRGRVVDDLAVVSRRPGPDRA</sequence>
<evidence type="ECO:0000256" key="2">
    <source>
        <dbReference type="ARBA" id="ARBA00022723"/>
    </source>
</evidence>
<name>A0A5D3FN12_9ACTN</name>
<dbReference type="InterPro" id="IPR007197">
    <property type="entry name" value="rSAM"/>
</dbReference>
<dbReference type="NCBIfam" id="TIGR04269">
    <property type="entry name" value="SAM_SPASM_FxsB"/>
    <property type="match status" value="1"/>
</dbReference>
<reference evidence="6 7" key="1">
    <citation type="submission" date="2019-08" db="EMBL/GenBank/DDBJ databases">
        <title>Actinomadura sp. nov. CYP1-5 isolated from mountain soil.</title>
        <authorList>
            <person name="Songsumanus A."/>
            <person name="Kuncharoen N."/>
            <person name="Kudo T."/>
            <person name="Yuki M."/>
            <person name="Igarashi Y."/>
            <person name="Tanasupawat S."/>
        </authorList>
    </citation>
    <scope>NUCLEOTIDE SEQUENCE [LARGE SCALE GENOMIC DNA]</scope>
    <source>
        <strain evidence="6 7">CYP1-5</strain>
    </source>
</reference>
<evidence type="ECO:0000259" key="5">
    <source>
        <dbReference type="PROSITE" id="PS51918"/>
    </source>
</evidence>
<dbReference type="SFLD" id="SFLDG01386">
    <property type="entry name" value="main_SPASM_domain-containing"/>
    <property type="match status" value="1"/>
</dbReference>
<dbReference type="EMBL" id="VSRQ01000003">
    <property type="protein sequence ID" value="TYK49060.1"/>
    <property type="molecule type" value="Genomic_DNA"/>
</dbReference>
<accession>A0A5D3FN12</accession>
<dbReference type="PROSITE" id="PS51918">
    <property type="entry name" value="RADICAL_SAM"/>
    <property type="match status" value="1"/>
</dbReference>
<dbReference type="GO" id="GO:0051536">
    <property type="term" value="F:iron-sulfur cluster binding"/>
    <property type="evidence" value="ECO:0007669"/>
    <property type="project" value="UniProtKB-KW"/>
</dbReference>
<keyword evidence="1" id="KW-0949">S-adenosyl-L-methionine</keyword>
<dbReference type="SFLD" id="SFLDS00029">
    <property type="entry name" value="Radical_SAM"/>
    <property type="match status" value="1"/>
</dbReference>
<proteinExistence type="predicted"/>
<dbReference type="SFLD" id="SFLDG01067">
    <property type="entry name" value="SPASM/twitch_domain_containing"/>
    <property type="match status" value="1"/>
</dbReference>
<dbReference type="RefSeq" id="WP_148759548.1">
    <property type="nucleotide sequence ID" value="NZ_VSRQ01000003.1"/>
</dbReference>
<dbReference type="PANTHER" id="PTHR43273">
    <property type="entry name" value="ANAEROBIC SULFATASE-MATURATING ENZYME HOMOLOG ASLB-RELATED"/>
    <property type="match status" value="1"/>
</dbReference>
<keyword evidence="4" id="KW-0411">Iron-sulfur</keyword>
<dbReference type="InterPro" id="IPR026335">
    <property type="entry name" value="rSAM_SPASM_FxsB"/>
</dbReference>
<evidence type="ECO:0000256" key="1">
    <source>
        <dbReference type="ARBA" id="ARBA00022691"/>
    </source>
</evidence>